<dbReference type="GeneID" id="28726483"/>
<protein>
    <submittedName>
        <fullName evidence="2">Uncharacterized protein</fullName>
    </submittedName>
</protein>
<feature type="region of interest" description="Disordered" evidence="1">
    <location>
        <begin position="213"/>
        <end position="269"/>
    </location>
</feature>
<organism evidence="2 3">
    <name type="scientific">Malassezia pachydermatis</name>
    <dbReference type="NCBI Taxonomy" id="77020"/>
    <lineage>
        <taxon>Eukaryota</taxon>
        <taxon>Fungi</taxon>
        <taxon>Dikarya</taxon>
        <taxon>Basidiomycota</taxon>
        <taxon>Ustilaginomycotina</taxon>
        <taxon>Malasseziomycetes</taxon>
        <taxon>Malasseziales</taxon>
        <taxon>Malasseziaceae</taxon>
        <taxon>Malassezia</taxon>
    </lineage>
</organism>
<name>A0A0M8MIU2_9BASI</name>
<reference evidence="2 3" key="1">
    <citation type="submission" date="2015-07" db="EMBL/GenBank/DDBJ databases">
        <title>Draft Genome Sequence of Malassezia furfur CBS1878 and Malassezia pachydermatis CBS1879.</title>
        <authorList>
            <person name="Triana S."/>
            <person name="Ohm R."/>
            <person name="Gonzalez A."/>
            <person name="DeCock H."/>
            <person name="Restrepo S."/>
            <person name="Celis A."/>
        </authorList>
    </citation>
    <scope>NUCLEOTIDE SEQUENCE [LARGE SCALE GENOMIC DNA]</scope>
    <source>
        <strain evidence="2 3">CBS 1879</strain>
    </source>
</reference>
<dbReference type="Proteomes" id="UP000037751">
    <property type="component" value="Unassembled WGS sequence"/>
</dbReference>
<evidence type="ECO:0000256" key="1">
    <source>
        <dbReference type="SAM" id="MobiDB-lite"/>
    </source>
</evidence>
<dbReference type="RefSeq" id="XP_017990958.1">
    <property type="nucleotide sequence ID" value="XM_018134608.1"/>
</dbReference>
<feature type="compositionally biased region" description="Polar residues" evidence="1">
    <location>
        <begin position="24"/>
        <end position="33"/>
    </location>
</feature>
<comment type="caution">
    <text evidence="2">The sequence shown here is derived from an EMBL/GenBank/DDBJ whole genome shotgun (WGS) entry which is preliminary data.</text>
</comment>
<accession>A0A0M8MIU2</accession>
<feature type="compositionally biased region" description="Basic and acidic residues" evidence="1">
    <location>
        <begin position="50"/>
        <end position="64"/>
    </location>
</feature>
<sequence>MSDTLAGHRSPKRTTWGKLPTPPSSGGSDSVTLHSDDRKGKARLLTGPEAEARESKRPCRRDSRILTPPSTRGRRMHDKLGLASEARRQPQSRHWRHCSDSFDGAWLLDDMNIASSSTSCRPLEDGSLAPALPALSRPVRDTPHNPFVEGGPADVGITGPNAPNALMRSMGRPPKDPSHTMFVFRGQRVVCSDKALASRRPYAADVGQSPLRPRLLFPPRQREGMQYDVPERNALSDDETSGPVGPSRKPPGRGLFARELASRAPGPSIVATDDLDASWLAGHAAAQDKAPYVEPPTYPPRTYTLPAKNRELLQRLESVQWADEASPPEEA</sequence>
<gene>
    <name evidence="2" type="ORF">Malapachy_0075</name>
</gene>
<dbReference type="EMBL" id="LGAV01000006">
    <property type="protein sequence ID" value="KOS13326.1"/>
    <property type="molecule type" value="Genomic_DNA"/>
</dbReference>
<feature type="compositionally biased region" description="Basic and acidic residues" evidence="1">
    <location>
        <begin position="220"/>
        <end position="235"/>
    </location>
</feature>
<proteinExistence type="predicted"/>
<feature type="region of interest" description="Disordered" evidence="1">
    <location>
        <begin position="1"/>
        <end position="94"/>
    </location>
</feature>
<evidence type="ECO:0000313" key="3">
    <source>
        <dbReference type="Proteomes" id="UP000037751"/>
    </source>
</evidence>
<dbReference type="VEuPathDB" id="FungiDB:Malapachy_0075"/>
<dbReference type="OrthoDB" id="3364608at2759"/>
<keyword evidence="3" id="KW-1185">Reference proteome</keyword>
<dbReference type="AlphaFoldDB" id="A0A0M8MIU2"/>
<evidence type="ECO:0000313" key="2">
    <source>
        <dbReference type="EMBL" id="KOS13326.1"/>
    </source>
</evidence>